<dbReference type="SUPFAM" id="SSF53697">
    <property type="entry name" value="SIS domain"/>
    <property type="match status" value="1"/>
</dbReference>
<evidence type="ECO:0000313" key="6">
    <source>
        <dbReference type="Proteomes" id="UP000217771"/>
    </source>
</evidence>
<dbReference type="CDD" id="cd05013">
    <property type="entry name" value="SIS_RpiR"/>
    <property type="match status" value="1"/>
</dbReference>
<dbReference type="InterPro" id="IPR001347">
    <property type="entry name" value="SIS_dom"/>
</dbReference>
<evidence type="ECO:0000313" key="5">
    <source>
        <dbReference type="EMBL" id="PAU77212.1"/>
    </source>
</evidence>
<evidence type="ECO:0000256" key="1">
    <source>
        <dbReference type="ARBA" id="ARBA00023015"/>
    </source>
</evidence>
<dbReference type="Proteomes" id="UP000217771">
    <property type="component" value="Unassembled WGS sequence"/>
</dbReference>
<sequence length="286" mass="32770">MTIAECIHFNLDKFTASEKKAAKALMQDYPFIGLENLRIYAATADVSPPTILRMVSKLGLQGYAEFQRKLRNEVHDKLQSPLTLIDQARDELHPNETINSFTEKFSDNLQRTMGYLNESDIKSAIELLAEKKQRIFIVGGRFSHAIAVYLHVHLREIRDKVILLEGQSACWPEFLIDLKKGDAFICFDMRRYQNDMLRISRVAHSNGATILLFTDQWMSPISSMAKHTWCCHIDTSSPFDSYLTCVAVIDFLVAQLSLHFESDVKRRIAHLETLRENFSSDLANPL</sequence>
<evidence type="ECO:0000256" key="2">
    <source>
        <dbReference type="ARBA" id="ARBA00023125"/>
    </source>
</evidence>
<accession>A0A2A2EXY8</accession>
<comment type="caution">
    <text evidence="5">The sequence shown here is derived from an EMBL/GenBank/DDBJ whole genome shotgun (WGS) entry which is preliminary data.</text>
</comment>
<gene>
    <name evidence="5" type="ORF">CK498_08155</name>
</gene>
<name>A0A2A2EXY8_9GAMM</name>
<dbReference type="Pfam" id="PF01380">
    <property type="entry name" value="SIS"/>
    <property type="match status" value="1"/>
</dbReference>
<evidence type="ECO:0000259" key="4">
    <source>
        <dbReference type="PROSITE" id="PS51071"/>
    </source>
</evidence>
<dbReference type="GO" id="GO:1901135">
    <property type="term" value="P:carbohydrate derivative metabolic process"/>
    <property type="evidence" value="ECO:0007669"/>
    <property type="project" value="InterPro"/>
</dbReference>
<protein>
    <recommendedName>
        <fullName evidence="4">HTH rpiR-type domain-containing protein</fullName>
    </recommendedName>
</protein>
<dbReference type="PANTHER" id="PTHR30514:SF18">
    <property type="entry name" value="RPIR-FAMILY TRANSCRIPTIONAL REGULATOR"/>
    <property type="match status" value="1"/>
</dbReference>
<dbReference type="InterPro" id="IPR046348">
    <property type="entry name" value="SIS_dom_sf"/>
</dbReference>
<keyword evidence="6" id="KW-1185">Reference proteome</keyword>
<dbReference type="PROSITE" id="PS51071">
    <property type="entry name" value="HTH_RPIR"/>
    <property type="match status" value="1"/>
</dbReference>
<dbReference type="OrthoDB" id="3237351at2"/>
<organism evidence="5 6">
    <name type="scientific">Halomonas salipaludis</name>
    <dbReference type="NCBI Taxonomy" id="2032625"/>
    <lineage>
        <taxon>Bacteria</taxon>
        <taxon>Pseudomonadati</taxon>
        <taxon>Pseudomonadota</taxon>
        <taxon>Gammaproteobacteria</taxon>
        <taxon>Oceanospirillales</taxon>
        <taxon>Halomonadaceae</taxon>
        <taxon>Halomonas</taxon>
    </lineage>
</organism>
<dbReference type="InterPro" id="IPR035472">
    <property type="entry name" value="RpiR-like_SIS"/>
</dbReference>
<dbReference type="Gene3D" id="1.10.10.10">
    <property type="entry name" value="Winged helix-like DNA-binding domain superfamily/Winged helix DNA-binding domain"/>
    <property type="match status" value="1"/>
</dbReference>
<dbReference type="Gene3D" id="3.40.50.10490">
    <property type="entry name" value="Glucose-6-phosphate isomerase like protein, domain 1"/>
    <property type="match status" value="1"/>
</dbReference>
<dbReference type="InterPro" id="IPR009057">
    <property type="entry name" value="Homeodomain-like_sf"/>
</dbReference>
<dbReference type="GO" id="GO:0097367">
    <property type="term" value="F:carbohydrate derivative binding"/>
    <property type="evidence" value="ECO:0007669"/>
    <property type="project" value="InterPro"/>
</dbReference>
<keyword evidence="1" id="KW-0805">Transcription regulation</keyword>
<evidence type="ECO:0000256" key="3">
    <source>
        <dbReference type="ARBA" id="ARBA00023163"/>
    </source>
</evidence>
<dbReference type="AlphaFoldDB" id="A0A2A2EXY8"/>
<dbReference type="GO" id="GO:0003677">
    <property type="term" value="F:DNA binding"/>
    <property type="evidence" value="ECO:0007669"/>
    <property type="project" value="UniProtKB-KW"/>
</dbReference>
<dbReference type="InterPro" id="IPR000281">
    <property type="entry name" value="HTH_RpiR"/>
</dbReference>
<dbReference type="EMBL" id="NSKB01000003">
    <property type="protein sequence ID" value="PAU77212.1"/>
    <property type="molecule type" value="Genomic_DNA"/>
</dbReference>
<dbReference type="SUPFAM" id="SSF46689">
    <property type="entry name" value="Homeodomain-like"/>
    <property type="match status" value="1"/>
</dbReference>
<keyword evidence="3" id="KW-0804">Transcription</keyword>
<dbReference type="GO" id="GO:0003700">
    <property type="term" value="F:DNA-binding transcription factor activity"/>
    <property type="evidence" value="ECO:0007669"/>
    <property type="project" value="InterPro"/>
</dbReference>
<keyword evidence="2" id="KW-0238">DNA-binding</keyword>
<dbReference type="RefSeq" id="WP_095620385.1">
    <property type="nucleotide sequence ID" value="NZ_NSKB01000003.1"/>
</dbReference>
<dbReference type="InterPro" id="IPR036388">
    <property type="entry name" value="WH-like_DNA-bd_sf"/>
</dbReference>
<dbReference type="PANTHER" id="PTHR30514">
    <property type="entry name" value="GLUCOKINASE"/>
    <property type="match status" value="1"/>
</dbReference>
<proteinExistence type="predicted"/>
<feature type="domain" description="HTH rpiR-type" evidence="4">
    <location>
        <begin position="1"/>
        <end position="77"/>
    </location>
</feature>
<dbReference type="Pfam" id="PF01418">
    <property type="entry name" value="HTH_6"/>
    <property type="match status" value="1"/>
</dbReference>
<reference evidence="5 6" key="1">
    <citation type="submission" date="2017-08" db="EMBL/GenBank/DDBJ databases">
        <title>Halomonas alkalisoli sp. nov., isolated from saline alkaline soil.</title>
        <authorList>
            <person name="Wang D."/>
            <person name="Zhang G."/>
        </authorList>
    </citation>
    <scope>NUCLEOTIDE SEQUENCE [LARGE SCALE GENOMIC DNA]</scope>
    <source>
        <strain evidence="5 6">WRN001</strain>
    </source>
</reference>
<dbReference type="InterPro" id="IPR047640">
    <property type="entry name" value="RpiR-like"/>
</dbReference>